<dbReference type="Gene3D" id="3.40.50.720">
    <property type="entry name" value="NAD(P)-binding Rossmann-like Domain"/>
    <property type="match status" value="1"/>
</dbReference>
<comment type="similarity">
    <text evidence="1">Belongs to the short-chain dehydrogenases/reductases (SDR) family.</text>
</comment>
<dbReference type="PANTHER" id="PTHR42879:SF6">
    <property type="entry name" value="NADPH-DEPENDENT REDUCTASE BACG"/>
    <property type="match status" value="1"/>
</dbReference>
<dbReference type="InterPro" id="IPR050259">
    <property type="entry name" value="SDR"/>
</dbReference>
<dbReference type="EMBL" id="JACIDO010000001">
    <property type="protein sequence ID" value="MBB3934237.1"/>
    <property type="molecule type" value="Genomic_DNA"/>
</dbReference>
<dbReference type="InterPro" id="IPR036291">
    <property type="entry name" value="NAD(P)-bd_dom_sf"/>
</dbReference>
<dbReference type="GO" id="GO:0004316">
    <property type="term" value="F:3-oxoacyl-[acyl-carrier-protein] reductase (NADPH) activity"/>
    <property type="evidence" value="ECO:0007669"/>
    <property type="project" value="UniProtKB-EC"/>
</dbReference>
<dbReference type="PRINTS" id="PR00081">
    <property type="entry name" value="GDHRDH"/>
</dbReference>
<name>A0A7W6BNY5_9HYPH</name>
<dbReference type="SUPFAM" id="SSF51735">
    <property type="entry name" value="NAD(P)-binding Rossmann-fold domains"/>
    <property type="match status" value="1"/>
</dbReference>
<dbReference type="Pfam" id="PF13561">
    <property type="entry name" value="adh_short_C2"/>
    <property type="match status" value="1"/>
</dbReference>
<keyword evidence="3" id="KW-1185">Reference proteome</keyword>
<gene>
    <name evidence="2" type="ORF">GGR05_000348</name>
</gene>
<evidence type="ECO:0000313" key="3">
    <source>
        <dbReference type="Proteomes" id="UP000531216"/>
    </source>
</evidence>
<dbReference type="InterPro" id="IPR002347">
    <property type="entry name" value="SDR_fam"/>
</dbReference>
<organism evidence="2 3">
    <name type="scientific">Aureimonas phyllosphaerae</name>
    <dbReference type="NCBI Taxonomy" id="1166078"/>
    <lineage>
        <taxon>Bacteria</taxon>
        <taxon>Pseudomonadati</taxon>
        <taxon>Pseudomonadota</taxon>
        <taxon>Alphaproteobacteria</taxon>
        <taxon>Hyphomicrobiales</taxon>
        <taxon>Aurantimonadaceae</taxon>
        <taxon>Aureimonas</taxon>
    </lineage>
</organism>
<dbReference type="PANTHER" id="PTHR42879">
    <property type="entry name" value="3-OXOACYL-(ACYL-CARRIER-PROTEIN) REDUCTASE"/>
    <property type="match status" value="1"/>
</dbReference>
<reference evidence="2 3" key="1">
    <citation type="submission" date="2020-08" db="EMBL/GenBank/DDBJ databases">
        <title>Genomic Encyclopedia of Type Strains, Phase IV (KMG-IV): sequencing the most valuable type-strain genomes for metagenomic binning, comparative biology and taxonomic classification.</title>
        <authorList>
            <person name="Goeker M."/>
        </authorList>
    </citation>
    <scope>NUCLEOTIDE SEQUENCE [LARGE SCALE GENOMIC DNA]</scope>
    <source>
        <strain evidence="2 3">DSM 25024</strain>
    </source>
</reference>
<dbReference type="RefSeq" id="WP_090958739.1">
    <property type="nucleotide sequence ID" value="NZ_FOOA01000001.1"/>
</dbReference>
<comment type="caution">
    <text evidence="2">The sequence shown here is derived from an EMBL/GenBank/DDBJ whole genome shotgun (WGS) entry which is preliminary data.</text>
</comment>
<evidence type="ECO:0000256" key="1">
    <source>
        <dbReference type="ARBA" id="ARBA00006484"/>
    </source>
</evidence>
<dbReference type="PRINTS" id="PR00080">
    <property type="entry name" value="SDRFAMILY"/>
</dbReference>
<sequence length="256" mass="26019">MDLGIKGRRALVMGASRGLGRAIAEGLLTEGVAVTAVARDAAAIEAWGGGRTGLTAVSADLSDIAAIDALAERLLAEGGVDILVNNSGGPPPGPAAGMARGDWLRQFETMAANLFHLTGRLLPPMRERGFGRIVTVASSGVEQPIPNLALSNGIRAAVLGWSKTLAAEVAGDGVTVNVVLPGRIETTRLAELDAANAARSGSSVEAVQKASIAAIPAGRYGRPEEFAAAVVFLASMQASYVTGTKLRVDGGATRAV</sequence>
<keyword evidence="2" id="KW-0560">Oxidoreductase</keyword>
<accession>A0A7W6BNY5</accession>
<protein>
    <submittedName>
        <fullName evidence="2">3-oxoacyl-[acyl-carrier protein] reductase</fullName>
        <ecNumber evidence="2">1.1.1.100</ecNumber>
    </submittedName>
</protein>
<dbReference type="Proteomes" id="UP000531216">
    <property type="component" value="Unassembled WGS sequence"/>
</dbReference>
<proteinExistence type="inferred from homology"/>
<dbReference type="EC" id="1.1.1.100" evidence="2"/>
<dbReference type="OrthoDB" id="9793325at2"/>
<dbReference type="AlphaFoldDB" id="A0A7W6BNY5"/>
<evidence type="ECO:0000313" key="2">
    <source>
        <dbReference type="EMBL" id="MBB3934237.1"/>
    </source>
</evidence>